<dbReference type="SFLD" id="SFLDF00035">
    <property type="entry name" value="phosphoglycolate_phosphatase"/>
    <property type="match status" value="1"/>
</dbReference>
<dbReference type="OrthoDB" id="5293434at2"/>
<dbReference type="RefSeq" id="WP_062134670.1">
    <property type="nucleotide sequence ID" value="NZ_LRBG01000038.1"/>
</dbReference>
<evidence type="ECO:0000256" key="1">
    <source>
        <dbReference type="SAM" id="MobiDB-lite"/>
    </source>
</evidence>
<dbReference type="AlphaFoldDB" id="A0A149PDB0"/>
<sequence>MQALIFDVDGTLADTETAHLHAFNAAFGEARLDWFWDEALYARLLKVAGGKERLLHYWRTIEREEAEGPRAREAVDALHALKTRYYTERVRERGVPLRPGIARLIDEANEAGLRVAIATTTTPANLDALLQAHFGASWRHRFAAIGDASTTPAKKPAPDVYRHVLEQLGLQPSACLAFEDSRNGLLAARAARVPVVVTPSAFTAHEDFDGALAVLPHLGDPHAPNLQMVRGEWHRWVDLAMLRQWHEDATRRPDSAARGASNADRPDASASWQ</sequence>
<comment type="caution">
    <text evidence="2">The sequence shown here is derived from an EMBL/GenBank/DDBJ whole genome shotgun (WGS) entry which is preliminary data.</text>
</comment>
<dbReference type="Gene3D" id="1.10.150.240">
    <property type="entry name" value="Putative phosphatase, domain 2"/>
    <property type="match status" value="1"/>
</dbReference>
<dbReference type="EMBL" id="LRBG01000038">
    <property type="protein sequence ID" value="KXU83032.1"/>
    <property type="molecule type" value="Genomic_DNA"/>
</dbReference>
<dbReference type="PANTHER" id="PTHR42896">
    <property type="entry name" value="XYLULOSE-1,5-BISPHOSPHATE (XUBP) PHOSPHATASE"/>
    <property type="match status" value="1"/>
</dbReference>
<feature type="region of interest" description="Disordered" evidence="1">
    <location>
        <begin position="249"/>
        <end position="273"/>
    </location>
</feature>
<dbReference type="SFLD" id="SFLDS00003">
    <property type="entry name" value="Haloacid_Dehalogenase"/>
    <property type="match status" value="1"/>
</dbReference>
<evidence type="ECO:0000313" key="2">
    <source>
        <dbReference type="EMBL" id="KXU83032.1"/>
    </source>
</evidence>
<dbReference type="InterPro" id="IPR044999">
    <property type="entry name" value="CbbY-like"/>
</dbReference>
<organism evidence="2 3">
    <name type="scientific">Paraburkholderia monticola</name>
    <dbReference type="NCBI Taxonomy" id="1399968"/>
    <lineage>
        <taxon>Bacteria</taxon>
        <taxon>Pseudomonadati</taxon>
        <taxon>Pseudomonadota</taxon>
        <taxon>Betaproteobacteria</taxon>
        <taxon>Burkholderiales</taxon>
        <taxon>Burkholderiaceae</taxon>
        <taxon>Paraburkholderia</taxon>
    </lineage>
</organism>
<name>A0A149PDB0_9BURK</name>
<dbReference type="PRINTS" id="PR00413">
    <property type="entry name" value="HADHALOGNASE"/>
</dbReference>
<dbReference type="SFLD" id="SFLDG01135">
    <property type="entry name" value="C1.5.6:_HAD__Beta-PGM__Phospha"/>
    <property type="match status" value="1"/>
</dbReference>
<dbReference type="InterPro" id="IPR023214">
    <property type="entry name" value="HAD_sf"/>
</dbReference>
<dbReference type="InterPro" id="IPR006439">
    <property type="entry name" value="HAD-SF_hydro_IA"/>
</dbReference>
<dbReference type="Gene3D" id="3.40.50.1000">
    <property type="entry name" value="HAD superfamily/HAD-like"/>
    <property type="match status" value="1"/>
</dbReference>
<accession>A0A149PDB0</accession>
<dbReference type="InterPro" id="IPR036412">
    <property type="entry name" value="HAD-like_sf"/>
</dbReference>
<reference evidence="2 3" key="1">
    <citation type="journal article" date="2015" name="Int. J. Syst. Evol. Microbiol.">
        <title>Burkholderia monticola sp. nov., isolated from mountain soil.</title>
        <authorList>
            <person name="Baek I."/>
            <person name="Seo B."/>
            <person name="Lee I."/>
            <person name="Yi H."/>
            <person name="Chun J."/>
        </authorList>
    </citation>
    <scope>NUCLEOTIDE SEQUENCE [LARGE SCALE GENOMIC DNA]</scope>
    <source>
        <strain evidence="2 3">JC2948</strain>
    </source>
</reference>
<evidence type="ECO:0000313" key="3">
    <source>
        <dbReference type="Proteomes" id="UP000075613"/>
    </source>
</evidence>
<dbReference type="NCBIfam" id="TIGR01509">
    <property type="entry name" value="HAD-SF-IA-v3"/>
    <property type="match status" value="1"/>
</dbReference>
<gene>
    <name evidence="2" type="ORF">CI15_28360</name>
</gene>
<protein>
    <submittedName>
        <fullName evidence="2">Protein CbbY</fullName>
    </submittedName>
</protein>
<dbReference type="InterPro" id="IPR023198">
    <property type="entry name" value="PGP-like_dom2"/>
</dbReference>
<dbReference type="PANTHER" id="PTHR42896:SF2">
    <property type="entry name" value="CBBY-LIKE PROTEIN"/>
    <property type="match status" value="1"/>
</dbReference>
<keyword evidence="3" id="KW-1185">Reference proteome</keyword>
<dbReference type="Proteomes" id="UP000075613">
    <property type="component" value="Unassembled WGS sequence"/>
</dbReference>
<dbReference type="STRING" id="1399968.CI15_28360"/>
<dbReference type="SFLD" id="SFLDG01129">
    <property type="entry name" value="C1.5:_HAD__Beta-PGM__Phosphata"/>
    <property type="match status" value="1"/>
</dbReference>
<dbReference type="SUPFAM" id="SSF56784">
    <property type="entry name" value="HAD-like"/>
    <property type="match status" value="1"/>
</dbReference>
<proteinExistence type="predicted"/>
<dbReference type="GO" id="GO:0016787">
    <property type="term" value="F:hydrolase activity"/>
    <property type="evidence" value="ECO:0007669"/>
    <property type="project" value="InterPro"/>
</dbReference>
<dbReference type="CDD" id="cd07528">
    <property type="entry name" value="HAD_CbbY-like"/>
    <property type="match status" value="1"/>
</dbReference>
<dbReference type="Pfam" id="PF00702">
    <property type="entry name" value="Hydrolase"/>
    <property type="match status" value="1"/>
</dbReference>